<sequence length="226" mass="24088">MTIELESTSLTDSLSDALRHQIISGEIAPGEKLSEAWVSTRFAVARPTAKAGLDRLTNEGILRRGQRRSAVVPKLSASDIADLYYSREPIEANAVTSLAEKSAVPPKAERALTLMRLAAAQENHADHTEADISLHRALVAATGSARLARMHETVMGETQLCIAQVRAQAGVDLPALTERHAAILEAIRVGDAALAVQALLADLHSCRDTLLNDVAALDDGDETESA</sequence>
<dbReference type="AlphaFoldDB" id="A0A1H1QJX3"/>
<dbReference type="SMART" id="SM00345">
    <property type="entry name" value="HTH_GNTR"/>
    <property type="match status" value="1"/>
</dbReference>
<dbReference type="SUPFAM" id="SSF48008">
    <property type="entry name" value="GntR ligand-binding domain-like"/>
    <property type="match status" value="1"/>
</dbReference>
<dbReference type="STRING" id="630515.SAMN04489812_1295"/>
<dbReference type="InterPro" id="IPR036390">
    <property type="entry name" value="WH_DNA-bd_sf"/>
</dbReference>
<keyword evidence="3" id="KW-0804">Transcription</keyword>
<accession>A0A1H1QJX3</accession>
<evidence type="ECO:0000259" key="4">
    <source>
        <dbReference type="PROSITE" id="PS50949"/>
    </source>
</evidence>
<protein>
    <submittedName>
        <fullName evidence="5">DNA-binding transcriptional regulator, GntR family</fullName>
    </submittedName>
</protein>
<feature type="domain" description="HTH gntR-type" evidence="4">
    <location>
        <begin position="8"/>
        <end position="75"/>
    </location>
</feature>
<dbReference type="PROSITE" id="PS50949">
    <property type="entry name" value="HTH_GNTR"/>
    <property type="match status" value="1"/>
</dbReference>
<dbReference type="InterPro" id="IPR036388">
    <property type="entry name" value="WH-like_DNA-bd_sf"/>
</dbReference>
<evidence type="ECO:0000313" key="5">
    <source>
        <dbReference type="EMBL" id="SDS23695.1"/>
    </source>
</evidence>
<dbReference type="InterPro" id="IPR008920">
    <property type="entry name" value="TF_FadR/GntR_C"/>
</dbReference>
<keyword evidence="6" id="KW-1185">Reference proteome</keyword>
<evidence type="ECO:0000313" key="6">
    <source>
        <dbReference type="Proteomes" id="UP000199103"/>
    </source>
</evidence>
<keyword evidence="1" id="KW-0805">Transcription regulation</keyword>
<dbReference type="EMBL" id="LT629772">
    <property type="protein sequence ID" value="SDS23695.1"/>
    <property type="molecule type" value="Genomic_DNA"/>
</dbReference>
<dbReference type="InterPro" id="IPR000524">
    <property type="entry name" value="Tscrpt_reg_HTH_GntR"/>
</dbReference>
<dbReference type="PANTHER" id="PTHR43537:SF5">
    <property type="entry name" value="UXU OPERON TRANSCRIPTIONAL REGULATOR"/>
    <property type="match status" value="1"/>
</dbReference>
<dbReference type="OrthoDB" id="5243844at2"/>
<dbReference type="RefSeq" id="WP_091521651.1">
    <property type="nucleotide sequence ID" value="NZ_LT629772.1"/>
</dbReference>
<dbReference type="InterPro" id="IPR011711">
    <property type="entry name" value="GntR_C"/>
</dbReference>
<dbReference type="GO" id="GO:0003700">
    <property type="term" value="F:DNA-binding transcription factor activity"/>
    <property type="evidence" value="ECO:0007669"/>
    <property type="project" value="InterPro"/>
</dbReference>
<dbReference type="Gene3D" id="1.10.10.10">
    <property type="entry name" value="Winged helix-like DNA-binding domain superfamily/Winged helix DNA-binding domain"/>
    <property type="match status" value="1"/>
</dbReference>
<dbReference type="GO" id="GO:0003677">
    <property type="term" value="F:DNA binding"/>
    <property type="evidence" value="ECO:0007669"/>
    <property type="project" value="UniProtKB-KW"/>
</dbReference>
<reference evidence="5 6" key="1">
    <citation type="submission" date="2016-10" db="EMBL/GenBank/DDBJ databases">
        <authorList>
            <person name="de Groot N.N."/>
        </authorList>
    </citation>
    <scope>NUCLEOTIDE SEQUENCE [LARGE SCALE GENOMIC DNA]</scope>
    <source>
        <strain evidence="5 6">DSM 21800</strain>
    </source>
</reference>
<dbReference type="Gene3D" id="1.20.120.530">
    <property type="entry name" value="GntR ligand-binding domain-like"/>
    <property type="match status" value="1"/>
</dbReference>
<dbReference type="Pfam" id="PF00392">
    <property type="entry name" value="GntR"/>
    <property type="match status" value="1"/>
</dbReference>
<dbReference type="Pfam" id="PF07729">
    <property type="entry name" value="FCD"/>
    <property type="match status" value="1"/>
</dbReference>
<name>A0A1H1QJX3_9ACTN</name>
<gene>
    <name evidence="5" type="ORF">SAMN04489812_1295</name>
</gene>
<dbReference type="PANTHER" id="PTHR43537">
    <property type="entry name" value="TRANSCRIPTIONAL REGULATOR, GNTR FAMILY"/>
    <property type="match status" value="1"/>
</dbReference>
<evidence type="ECO:0000256" key="1">
    <source>
        <dbReference type="ARBA" id="ARBA00023015"/>
    </source>
</evidence>
<proteinExistence type="predicted"/>
<dbReference type="SUPFAM" id="SSF46785">
    <property type="entry name" value="Winged helix' DNA-binding domain"/>
    <property type="match status" value="1"/>
</dbReference>
<dbReference type="SMART" id="SM00895">
    <property type="entry name" value="FCD"/>
    <property type="match status" value="1"/>
</dbReference>
<dbReference type="Proteomes" id="UP000199103">
    <property type="component" value="Chromosome I"/>
</dbReference>
<keyword evidence="2 5" id="KW-0238">DNA-binding</keyword>
<organism evidence="5 6">
    <name type="scientific">Microlunatus soli</name>
    <dbReference type="NCBI Taxonomy" id="630515"/>
    <lineage>
        <taxon>Bacteria</taxon>
        <taxon>Bacillati</taxon>
        <taxon>Actinomycetota</taxon>
        <taxon>Actinomycetes</taxon>
        <taxon>Propionibacteriales</taxon>
        <taxon>Propionibacteriaceae</taxon>
        <taxon>Microlunatus</taxon>
    </lineage>
</organism>
<evidence type="ECO:0000256" key="2">
    <source>
        <dbReference type="ARBA" id="ARBA00023125"/>
    </source>
</evidence>
<evidence type="ECO:0000256" key="3">
    <source>
        <dbReference type="ARBA" id="ARBA00023163"/>
    </source>
</evidence>